<dbReference type="EMBL" id="JAWPEI010000004">
    <property type="protein sequence ID" value="KAK4729603.1"/>
    <property type="molecule type" value="Genomic_DNA"/>
</dbReference>
<gene>
    <name evidence="1" type="ORF">R3W88_022591</name>
</gene>
<organism evidence="1 2">
    <name type="scientific">Solanum pinnatisectum</name>
    <name type="common">tansyleaf nightshade</name>
    <dbReference type="NCBI Taxonomy" id="50273"/>
    <lineage>
        <taxon>Eukaryota</taxon>
        <taxon>Viridiplantae</taxon>
        <taxon>Streptophyta</taxon>
        <taxon>Embryophyta</taxon>
        <taxon>Tracheophyta</taxon>
        <taxon>Spermatophyta</taxon>
        <taxon>Magnoliopsida</taxon>
        <taxon>eudicotyledons</taxon>
        <taxon>Gunneridae</taxon>
        <taxon>Pentapetalae</taxon>
        <taxon>asterids</taxon>
        <taxon>lamiids</taxon>
        <taxon>Solanales</taxon>
        <taxon>Solanaceae</taxon>
        <taxon>Solanoideae</taxon>
        <taxon>Solaneae</taxon>
        <taxon>Solanum</taxon>
    </lineage>
</organism>
<sequence>MMKLRDNIQGFKRWEGEPIHETWVRFKKLLLKCPSHGLPNDLLIQYFYRSLDSVNKGMADQLVRGGIMLQSFEVASFLLDDMTKINQAWYTQED</sequence>
<reference evidence="1 2" key="1">
    <citation type="submission" date="2023-10" db="EMBL/GenBank/DDBJ databases">
        <title>Genome-Wide Identification Analysis in wild type Solanum Pinnatisectum Reveals Some Genes Defensing Phytophthora Infestans.</title>
        <authorList>
            <person name="Sun C."/>
        </authorList>
    </citation>
    <scope>NUCLEOTIDE SEQUENCE [LARGE SCALE GENOMIC DNA]</scope>
    <source>
        <strain evidence="1">LQN</strain>
        <tissue evidence="1">Leaf</tissue>
    </source>
</reference>
<evidence type="ECO:0000313" key="2">
    <source>
        <dbReference type="Proteomes" id="UP001311915"/>
    </source>
</evidence>
<evidence type="ECO:0008006" key="3">
    <source>
        <dbReference type="Google" id="ProtNLM"/>
    </source>
</evidence>
<protein>
    <recommendedName>
        <fullName evidence="3">Retrotransposon gag protein</fullName>
    </recommendedName>
</protein>
<evidence type="ECO:0000313" key="1">
    <source>
        <dbReference type="EMBL" id="KAK4729603.1"/>
    </source>
</evidence>
<dbReference type="AlphaFoldDB" id="A0AAV9LVV8"/>
<name>A0AAV9LVV8_9SOLN</name>
<accession>A0AAV9LVV8</accession>
<dbReference type="PANTHER" id="PTHR33223:SF11">
    <property type="entry name" value="ELEMENT PROTEIN, PUTATIVE-RELATED"/>
    <property type="match status" value="1"/>
</dbReference>
<comment type="caution">
    <text evidence="1">The sequence shown here is derived from an EMBL/GenBank/DDBJ whole genome shotgun (WGS) entry which is preliminary data.</text>
</comment>
<dbReference type="PANTHER" id="PTHR33223">
    <property type="entry name" value="CCHC-TYPE DOMAIN-CONTAINING PROTEIN"/>
    <property type="match status" value="1"/>
</dbReference>
<keyword evidence="2" id="KW-1185">Reference proteome</keyword>
<dbReference type="Proteomes" id="UP001311915">
    <property type="component" value="Unassembled WGS sequence"/>
</dbReference>
<proteinExistence type="predicted"/>